<dbReference type="PANTHER" id="PTHR30204:SF97">
    <property type="entry name" value="MERR FAMILY REGULATORY PROTEIN"/>
    <property type="match status" value="1"/>
</dbReference>
<evidence type="ECO:0000256" key="2">
    <source>
        <dbReference type="SAM" id="MobiDB-lite"/>
    </source>
</evidence>
<evidence type="ECO:0000313" key="5">
    <source>
        <dbReference type="Proteomes" id="UP000183810"/>
    </source>
</evidence>
<feature type="domain" description="HTH merR-type" evidence="3">
    <location>
        <begin position="6"/>
        <end position="76"/>
    </location>
</feature>
<feature type="region of interest" description="Disordered" evidence="2">
    <location>
        <begin position="155"/>
        <end position="174"/>
    </location>
</feature>
<evidence type="ECO:0000256" key="1">
    <source>
        <dbReference type="ARBA" id="ARBA00023125"/>
    </source>
</evidence>
<feature type="region of interest" description="Disordered" evidence="2">
    <location>
        <begin position="334"/>
        <end position="360"/>
    </location>
</feature>
<sequence length="542" mass="56622">MPETELITIGEFARSCGLSASALRFYADAGVLVPAVVDESTGYRYYTHDQTDTARLIRHLRAVDMPLPAVAAVLAEPGPTRAAALLDAHLTDLDQRLREVRIAATAARNALHVTMIGEAAGSAQTSPNAEPAPSRTEIASPGTALAARCDADAHSAGPAVDKGRVPGADAQVPGSAPVGRALGGEADTRALGSAHVGRVSGAEAVADVAASAADVGRVSADDAVVWVSGPLLAAAVDQVATATVTDPQWPVLDTVLIEAGDDGLTLTATDRIRLATRTLRPTCSPAVPWTATVDAVELRSILSWLRRRHSVAIHPGRLDVEFVAAAPVGVVGPTAVGSADREPYSATTDSDPADRLDRAAPDSVRVGDPAARTRTVNPAPRDRMISVHESDRRRCHRSTEVFPDYRAMLAALPPARTRVVLARASFLAALEESGSPVIVLHLTPPHTVTLADCFPDRSTLTTFAQSHTTTGRTLSATITGPSVTIHFAVTALYPAVATAVGPDVMLDLIAPDLPARIRSADDGDLFTLAMPCRPESTEEPAR</sequence>
<dbReference type="SUPFAM" id="SSF46955">
    <property type="entry name" value="Putative DNA-binding domain"/>
    <property type="match status" value="1"/>
</dbReference>
<dbReference type="SMART" id="SM00422">
    <property type="entry name" value="HTH_MERR"/>
    <property type="match status" value="1"/>
</dbReference>
<dbReference type="InterPro" id="IPR047057">
    <property type="entry name" value="MerR_fam"/>
</dbReference>
<reference evidence="4" key="1">
    <citation type="submission" date="2016-11" db="EMBL/GenBank/DDBJ databases">
        <authorList>
            <person name="Jaros S."/>
            <person name="Januszkiewicz K."/>
            <person name="Wedrychowicz H."/>
        </authorList>
    </citation>
    <scope>NUCLEOTIDE SEQUENCE [LARGE SCALE GENOMIC DNA]</scope>
    <source>
        <strain evidence="4">Y48</strain>
    </source>
</reference>
<protein>
    <recommendedName>
        <fullName evidence="3">HTH merR-type domain-containing protein</fullName>
    </recommendedName>
</protein>
<dbReference type="CDD" id="cd01107">
    <property type="entry name" value="HTH_BmrR"/>
    <property type="match status" value="1"/>
</dbReference>
<dbReference type="PROSITE" id="PS50937">
    <property type="entry name" value="HTH_MERR_2"/>
    <property type="match status" value="1"/>
</dbReference>
<name>A0A1J0VR64_9NOCA</name>
<evidence type="ECO:0000313" key="4">
    <source>
        <dbReference type="EMBL" id="APE34506.1"/>
    </source>
</evidence>
<dbReference type="AlphaFoldDB" id="A0A1J0VR64"/>
<dbReference type="Pfam" id="PF13411">
    <property type="entry name" value="MerR_1"/>
    <property type="match status" value="1"/>
</dbReference>
<dbReference type="InterPro" id="IPR009061">
    <property type="entry name" value="DNA-bd_dom_put_sf"/>
</dbReference>
<accession>A0A1J0VR64</accession>
<dbReference type="PANTHER" id="PTHR30204">
    <property type="entry name" value="REDOX-CYCLING DRUG-SENSING TRANSCRIPTIONAL ACTIVATOR SOXR"/>
    <property type="match status" value="1"/>
</dbReference>
<dbReference type="RefSeq" id="WP_071927685.1">
    <property type="nucleotide sequence ID" value="NZ_CP018082.1"/>
</dbReference>
<dbReference type="SUPFAM" id="SSF55979">
    <property type="entry name" value="DNA clamp"/>
    <property type="match status" value="1"/>
</dbReference>
<dbReference type="Proteomes" id="UP000183810">
    <property type="component" value="Chromosome"/>
</dbReference>
<organism evidence="4 5">
    <name type="scientific">Nocardia mangyaensis</name>
    <dbReference type="NCBI Taxonomy" id="2213200"/>
    <lineage>
        <taxon>Bacteria</taxon>
        <taxon>Bacillati</taxon>
        <taxon>Actinomycetota</taxon>
        <taxon>Actinomycetes</taxon>
        <taxon>Mycobacteriales</taxon>
        <taxon>Nocardiaceae</taxon>
        <taxon>Nocardia</taxon>
    </lineage>
</organism>
<proteinExistence type="predicted"/>
<gene>
    <name evidence="4" type="ORF">BOX37_11675</name>
</gene>
<dbReference type="Gene3D" id="1.10.1660.10">
    <property type="match status" value="1"/>
</dbReference>
<keyword evidence="1" id="KW-0238">DNA-binding</keyword>
<dbReference type="GO" id="GO:0003700">
    <property type="term" value="F:DNA-binding transcription factor activity"/>
    <property type="evidence" value="ECO:0007669"/>
    <property type="project" value="InterPro"/>
</dbReference>
<evidence type="ECO:0000259" key="3">
    <source>
        <dbReference type="PROSITE" id="PS50937"/>
    </source>
</evidence>
<dbReference type="InterPro" id="IPR046938">
    <property type="entry name" value="DNA_clamp_sf"/>
</dbReference>
<dbReference type="EMBL" id="CP018082">
    <property type="protein sequence ID" value="APE34506.1"/>
    <property type="molecule type" value="Genomic_DNA"/>
</dbReference>
<dbReference type="Gene3D" id="3.10.150.10">
    <property type="entry name" value="DNA Polymerase III, subunit A, domain 2"/>
    <property type="match status" value="2"/>
</dbReference>
<keyword evidence="5" id="KW-1185">Reference proteome</keyword>
<dbReference type="GO" id="GO:0003677">
    <property type="term" value="F:DNA binding"/>
    <property type="evidence" value="ECO:0007669"/>
    <property type="project" value="UniProtKB-KW"/>
</dbReference>
<dbReference type="InterPro" id="IPR000551">
    <property type="entry name" value="MerR-type_HTH_dom"/>
</dbReference>
<dbReference type="KEGG" id="nsl:BOX37_11675"/>